<protein>
    <submittedName>
        <fullName evidence="1">Uncharacterized protein</fullName>
    </submittedName>
</protein>
<organism evidence="1 2">
    <name type="scientific">Burkholderia ubonensis</name>
    <dbReference type="NCBI Taxonomy" id="101571"/>
    <lineage>
        <taxon>Bacteria</taxon>
        <taxon>Pseudomonadati</taxon>
        <taxon>Pseudomonadota</taxon>
        <taxon>Betaproteobacteria</taxon>
        <taxon>Burkholderiales</taxon>
        <taxon>Burkholderiaceae</taxon>
        <taxon>Burkholderia</taxon>
        <taxon>Burkholderia cepacia complex</taxon>
    </lineage>
</organism>
<reference evidence="1 2" key="1">
    <citation type="submission" date="2015-11" db="EMBL/GenBank/DDBJ databases">
        <title>Expanding the genomic diversity of Burkholderia species for the development of highly accurate diagnostics.</title>
        <authorList>
            <person name="Sahl J."/>
            <person name="Keim P."/>
            <person name="Wagner D."/>
        </authorList>
    </citation>
    <scope>NUCLEOTIDE SEQUENCE [LARGE SCALE GENOMIC DNA]</scope>
    <source>
        <strain evidence="1 2">MSMB2167WGS</strain>
    </source>
</reference>
<evidence type="ECO:0000313" key="1">
    <source>
        <dbReference type="EMBL" id="KWE07586.1"/>
    </source>
</evidence>
<evidence type="ECO:0000313" key="2">
    <source>
        <dbReference type="Proteomes" id="UP000062998"/>
    </source>
</evidence>
<dbReference type="AlphaFoldDB" id="A0A107EEP3"/>
<gene>
    <name evidence="1" type="ORF">WL73_09105</name>
</gene>
<comment type="caution">
    <text evidence="1">The sequence shown here is derived from an EMBL/GenBank/DDBJ whole genome shotgun (WGS) entry which is preliminary data.</text>
</comment>
<dbReference type="Proteomes" id="UP000062998">
    <property type="component" value="Unassembled WGS sequence"/>
</dbReference>
<sequence>MRVLDRRPRAYGRAAAALNRGDYAKVLNEASCGYADSADAVTVYRLMVEERNLAWMARCSAISMRETRTFRSAQGISRVGRG</sequence>
<name>A0A107EEP3_9BURK</name>
<proteinExistence type="predicted"/>
<dbReference type="EMBL" id="LPIX01000033">
    <property type="protein sequence ID" value="KWE07586.1"/>
    <property type="molecule type" value="Genomic_DNA"/>
</dbReference>
<accession>A0A107EEP3</accession>